<feature type="transmembrane region" description="Helical" evidence="1">
    <location>
        <begin position="409"/>
        <end position="429"/>
    </location>
</feature>
<proteinExistence type="predicted"/>
<dbReference type="RefSeq" id="WP_253670516.1">
    <property type="nucleotide sequence ID" value="NZ_JAMTCP010000018.1"/>
</dbReference>
<dbReference type="Pfam" id="PF20990">
    <property type="entry name" value="DUF2207_C"/>
    <property type="match status" value="1"/>
</dbReference>
<feature type="transmembrane region" description="Helical" evidence="1">
    <location>
        <begin position="238"/>
        <end position="257"/>
    </location>
</feature>
<accession>A0ABT1HVU0</accession>
<dbReference type="EMBL" id="JAMTCP010000018">
    <property type="protein sequence ID" value="MCP2259635.1"/>
    <property type="molecule type" value="Genomic_DNA"/>
</dbReference>
<keyword evidence="1" id="KW-0812">Transmembrane</keyword>
<feature type="signal peptide" evidence="2">
    <location>
        <begin position="1"/>
        <end position="22"/>
    </location>
</feature>
<sequence length="573" mass="60734">MLRNWGAAAAAVLVTAAGFVLSPPPPSPTGDAGPSTSAALPDAVAVDVKLRLERDGKLTVTEQVTVPVGRSVTRTVPLRQAVRDDLDRVFSVSDATVEGKGRVEVTEERLTVQLDAGTSTVRYKVDGVVADVDDKQEMRWQVSGGWSVDLDKITVSAVSPNPPKSITCLAGPPGSTGACDLSQIESRQVARAQEIGLKAGHRMDLAVGMEAGTVPANARFDETFTLARAFALTPVSGAALGGLTLLLLGGVALLWWARGRDARALATDIGPVDVLVADDAGRVGFASPDGVLPGQVGTVVDEHVDVVDVAATVVDLAVRNYVWIEEIPGSAPDWRVVRRNPADEHLRRYERAVYEALLPSSGEHARDHVLLSELRAAGLDLTAVREALYADVVDAHWFQRRPDAERSRWWWVGTGIGVAGVALTVVLALTTQVALLGLAVIVGGVALAVGSRWMPARTGRGSALIEQVRGLREYLRTATPEQIPPADREMVFSRSLPYAVVLGEADRWLEAFASLDAGADGTPGLYWYGAGTTDTDGTNAADDLRRFAGHFPAFLAALDGALAQAGHLRSLRS</sequence>
<evidence type="ECO:0000259" key="3">
    <source>
        <dbReference type="Pfam" id="PF09972"/>
    </source>
</evidence>
<keyword evidence="2" id="KW-0732">Signal</keyword>
<keyword evidence="1" id="KW-1133">Transmembrane helix</keyword>
<name>A0ABT1HVU0_STRSD</name>
<protein>
    <submittedName>
        <fullName evidence="5">Membrane protein (DUF2207)</fullName>
    </submittedName>
</protein>
<keyword evidence="6" id="KW-1185">Reference proteome</keyword>
<feature type="transmembrane region" description="Helical" evidence="1">
    <location>
        <begin position="435"/>
        <end position="454"/>
    </location>
</feature>
<gene>
    <name evidence="5" type="ORF">LX15_003340</name>
</gene>
<keyword evidence="1" id="KW-0472">Membrane</keyword>
<dbReference type="InterPro" id="IPR018702">
    <property type="entry name" value="DUF2207"/>
</dbReference>
<evidence type="ECO:0000256" key="1">
    <source>
        <dbReference type="SAM" id="Phobius"/>
    </source>
</evidence>
<evidence type="ECO:0000256" key="2">
    <source>
        <dbReference type="SAM" id="SignalP"/>
    </source>
</evidence>
<evidence type="ECO:0000259" key="4">
    <source>
        <dbReference type="Pfam" id="PF20990"/>
    </source>
</evidence>
<dbReference type="Pfam" id="PF09972">
    <property type="entry name" value="DUF2207"/>
    <property type="match status" value="1"/>
</dbReference>
<organism evidence="5 6">
    <name type="scientific">Streptoalloteichus tenebrarius (strain ATCC 17920 / DSM 40477 / JCM 4838 / CBS 697.72 / NBRC 16177 / NCIMB 11028 / NRRL B-12390 / A12253. 1 / ISP 5477)</name>
    <name type="common">Streptomyces tenebrarius</name>
    <dbReference type="NCBI Taxonomy" id="1933"/>
    <lineage>
        <taxon>Bacteria</taxon>
        <taxon>Bacillati</taxon>
        <taxon>Actinomycetota</taxon>
        <taxon>Actinomycetes</taxon>
        <taxon>Pseudonocardiales</taxon>
        <taxon>Pseudonocardiaceae</taxon>
        <taxon>Streptoalloteichus</taxon>
    </lineage>
</organism>
<evidence type="ECO:0000313" key="5">
    <source>
        <dbReference type="EMBL" id="MCP2259635.1"/>
    </source>
</evidence>
<evidence type="ECO:0000313" key="6">
    <source>
        <dbReference type="Proteomes" id="UP001205311"/>
    </source>
</evidence>
<feature type="chain" id="PRO_5046270320" evidence="2">
    <location>
        <begin position="23"/>
        <end position="573"/>
    </location>
</feature>
<feature type="domain" description="Predicted membrane protein YciQ-like C-terminal" evidence="4">
    <location>
        <begin position="287"/>
        <end position="512"/>
    </location>
</feature>
<dbReference type="InterPro" id="IPR048389">
    <property type="entry name" value="YciQ-like_C"/>
</dbReference>
<comment type="caution">
    <text evidence="5">The sequence shown here is derived from an EMBL/GenBank/DDBJ whole genome shotgun (WGS) entry which is preliminary data.</text>
</comment>
<feature type="domain" description="DUF2207" evidence="3">
    <location>
        <begin position="46"/>
        <end position="164"/>
    </location>
</feature>
<reference evidence="5 6" key="1">
    <citation type="submission" date="2022-06" db="EMBL/GenBank/DDBJ databases">
        <title>Genomic Encyclopedia of Archaeal and Bacterial Type Strains, Phase II (KMG-II): from individual species to whole genera.</title>
        <authorList>
            <person name="Goeker M."/>
        </authorList>
    </citation>
    <scope>NUCLEOTIDE SEQUENCE [LARGE SCALE GENOMIC DNA]</scope>
    <source>
        <strain evidence="5 6">DSM 40477</strain>
    </source>
</reference>
<dbReference type="Proteomes" id="UP001205311">
    <property type="component" value="Unassembled WGS sequence"/>
</dbReference>